<keyword evidence="4" id="KW-1185">Reference proteome</keyword>
<evidence type="ECO:0000313" key="3">
    <source>
        <dbReference type="EMBL" id="EEH51290.1"/>
    </source>
</evidence>
<dbReference type="InterPro" id="IPR039448">
    <property type="entry name" value="Beta_helix"/>
</dbReference>
<proteinExistence type="predicted"/>
<dbReference type="KEGG" id="mpp:MICPUCDRAFT_54348"/>
<gene>
    <name evidence="3" type="ORF">MICPUCDRAFT_54348</name>
</gene>
<dbReference type="SUPFAM" id="SSF51126">
    <property type="entry name" value="Pectin lyase-like"/>
    <property type="match status" value="1"/>
</dbReference>
<dbReference type="InterPro" id="IPR011050">
    <property type="entry name" value="Pectin_lyase_fold/virulence"/>
</dbReference>
<dbReference type="RefSeq" id="XP_003064385.1">
    <property type="nucleotide sequence ID" value="XM_003064339.1"/>
</dbReference>
<dbReference type="GeneID" id="9689989"/>
<accession>C1N934</accession>
<dbReference type="AlphaFoldDB" id="C1N934"/>
<dbReference type="Pfam" id="PF13229">
    <property type="entry name" value="Beta_helix"/>
    <property type="match status" value="1"/>
</dbReference>
<name>C1N934_MICPC</name>
<reference evidence="3 4" key="1">
    <citation type="journal article" date="2009" name="Science">
        <title>Green evolution and dynamic adaptations revealed by genomes of the marine picoeukaryotes Micromonas.</title>
        <authorList>
            <person name="Worden A.Z."/>
            <person name="Lee J.H."/>
            <person name="Mock T."/>
            <person name="Rouze P."/>
            <person name="Simmons M.P."/>
            <person name="Aerts A.L."/>
            <person name="Allen A.E."/>
            <person name="Cuvelier M.L."/>
            <person name="Derelle E."/>
            <person name="Everett M.V."/>
            <person name="Foulon E."/>
            <person name="Grimwood J."/>
            <person name="Gundlach H."/>
            <person name="Henrissat B."/>
            <person name="Napoli C."/>
            <person name="McDonald S.M."/>
            <person name="Parker M.S."/>
            <person name="Rombauts S."/>
            <person name="Salamov A."/>
            <person name="Von Dassow P."/>
            <person name="Badger J.H."/>
            <person name="Coutinho P.M."/>
            <person name="Demir E."/>
            <person name="Dubchak I."/>
            <person name="Gentemann C."/>
            <person name="Eikrem W."/>
            <person name="Gready J.E."/>
            <person name="John U."/>
            <person name="Lanier W."/>
            <person name="Lindquist E.A."/>
            <person name="Lucas S."/>
            <person name="Mayer K.F."/>
            <person name="Moreau H."/>
            <person name="Not F."/>
            <person name="Otillar R."/>
            <person name="Panaud O."/>
            <person name="Pangilinan J."/>
            <person name="Paulsen I."/>
            <person name="Piegu B."/>
            <person name="Poliakov A."/>
            <person name="Robbens S."/>
            <person name="Schmutz J."/>
            <person name="Toulza E."/>
            <person name="Wyss T."/>
            <person name="Zelensky A."/>
            <person name="Zhou K."/>
            <person name="Armbrust E.V."/>
            <person name="Bhattacharya D."/>
            <person name="Goodenough U.W."/>
            <person name="Van de Peer Y."/>
            <person name="Grigoriev I.V."/>
        </authorList>
    </citation>
    <scope>NUCLEOTIDE SEQUENCE [LARGE SCALE GENOMIC DNA]</scope>
    <source>
        <strain evidence="3 4">CCMP1545</strain>
    </source>
</reference>
<evidence type="ECO:0000313" key="4">
    <source>
        <dbReference type="Proteomes" id="UP000001876"/>
    </source>
</evidence>
<keyword evidence="1" id="KW-0732">Signal</keyword>
<dbReference type="Proteomes" id="UP000001876">
    <property type="component" value="Unassembled WGS sequence"/>
</dbReference>
<feature type="domain" description="Right handed beta helix" evidence="2">
    <location>
        <begin position="185"/>
        <end position="273"/>
    </location>
</feature>
<feature type="signal peptide" evidence="1">
    <location>
        <begin position="1"/>
        <end position="42"/>
    </location>
</feature>
<evidence type="ECO:0000259" key="2">
    <source>
        <dbReference type="Pfam" id="PF13229"/>
    </source>
</evidence>
<feature type="chain" id="PRO_5002912451" evidence="1">
    <location>
        <begin position="43"/>
        <end position="347"/>
    </location>
</feature>
<dbReference type="EMBL" id="GG663751">
    <property type="protein sequence ID" value="EEH51290.1"/>
    <property type="molecule type" value="Genomic_DNA"/>
</dbReference>
<organism evidence="4">
    <name type="scientific">Micromonas pusilla (strain CCMP1545)</name>
    <name type="common">Picoplanktonic green alga</name>
    <dbReference type="NCBI Taxonomy" id="564608"/>
    <lineage>
        <taxon>Eukaryota</taxon>
        <taxon>Viridiplantae</taxon>
        <taxon>Chlorophyta</taxon>
        <taxon>Mamiellophyceae</taxon>
        <taxon>Mamiellales</taxon>
        <taxon>Mamiellaceae</taxon>
        <taxon>Micromonas</taxon>
    </lineage>
</organism>
<protein>
    <submittedName>
        <fullName evidence="3">Predicted protein</fullName>
    </submittedName>
</protein>
<evidence type="ECO:0000256" key="1">
    <source>
        <dbReference type="SAM" id="SignalP"/>
    </source>
</evidence>
<sequence length="347" mass="35761">MRSRDGKGRRRRLFSARLLLPALALACATLLASSSARGGASASRVANDRRAMINLPPAASRRRARRLLASSVPSDGVAAATLAELRAHLESSASSLKIYLTSDILLDDRELPSVAGNTTRIIVGRCGDDGTAKCTLDGAGASRHVSVNTRASLTLENLVLTRGAAGQSSPWADGGAVFVWGTLVASDCSFVSNVASVDGPSGGGAVAVEYGDALFTNCAFTSNVASGDGGAIKMSGVAEVRECEFSDNVAGGLGTIYADAGSAVVRDSTFSGNVVGRSEEYADVYVGINGAAYVTPYVTDDMDDSYGDLSASTRYLAGGDGSVSRAGFVLVSHWSPYDRVRVVNADP</sequence>